<dbReference type="AlphaFoldDB" id="A0A897MY67"/>
<feature type="transmembrane region" description="Helical" evidence="1">
    <location>
        <begin position="265"/>
        <end position="287"/>
    </location>
</feature>
<protein>
    <submittedName>
        <fullName evidence="3">Glycosyl transferase family 2</fullName>
    </submittedName>
</protein>
<evidence type="ECO:0000313" key="4">
    <source>
        <dbReference type="Proteomes" id="UP000663525"/>
    </source>
</evidence>
<dbReference type="CDD" id="cd04179">
    <property type="entry name" value="DPM_DPG-synthase_like"/>
    <property type="match status" value="1"/>
</dbReference>
<evidence type="ECO:0000313" key="3">
    <source>
        <dbReference type="EMBL" id="QSG05404.1"/>
    </source>
</evidence>
<evidence type="ECO:0000259" key="2">
    <source>
        <dbReference type="Pfam" id="PF00535"/>
    </source>
</evidence>
<gene>
    <name evidence="3" type="ORF">HSR121_1057</name>
</gene>
<organism evidence="3 4">
    <name type="scientific">Halapricum desulfuricans</name>
    <dbReference type="NCBI Taxonomy" id="2841257"/>
    <lineage>
        <taxon>Archaea</taxon>
        <taxon>Methanobacteriati</taxon>
        <taxon>Methanobacteriota</taxon>
        <taxon>Stenosarchaea group</taxon>
        <taxon>Halobacteria</taxon>
        <taxon>Halobacteriales</taxon>
        <taxon>Haloarculaceae</taxon>
        <taxon>Halapricum</taxon>
    </lineage>
</organism>
<name>A0A897MY67_9EURY</name>
<keyword evidence="1" id="KW-1133">Transmembrane helix</keyword>
<evidence type="ECO:0000256" key="1">
    <source>
        <dbReference type="SAM" id="Phobius"/>
    </source>
</evidence>
<dbReference type="RefSeq" id="WP_229115247.1">
    <property type="nucleotide sequence ID" value="NZ_CP064787.1"/>
</dbReference>
<sequence>MYKGQTVGVVVPAYNEAGFVGEVIATVPAFVDRIYAVDDASTDDTWTEITERAQRMNDRQRERSLVTADGGVSYRQRVVTARHERNRGVGAAIKTGYRLAVEDGIDVVAVMNADGQMDPDILDRIVDPVAEGRADYAKGNRLERPEYRAAMSRWRLFGNAVLTLLTKVASGYWGMMDPQNGYTAVSREALETIDLDAVYDRFGFCNDMLVHMNVHRFRIADVDMPAVYGEETSHIEYSSFVPQLSLLLARQFLWRLRVRHLDDGVHPLAACYGFGVIGLLAGLGHGVRSLWSAGESGRTTGYGLLFGAVMLVVAVLFDWRDNEELEVER</sequence>
<dbReference type="InterPro" id="IPR050256">
    <property type="entry name" value="Glycosyltransferase_2"/>
</dbReference>
<feature type="transmembrane region" description="Helical" evidence="1">
    <location>
        <begin position="299"/>
        <end position="319"/>
    </location>
</feature>
<keyword evidence="1" id="KW-0472">Membrane</keyword>
<dbReference type="InterPro" id="IPR029044">
    <property type="entry name" value="Nucleotide-diphossugar_trans"/>
</dbReference>
<keyword evidence="1" id="KW-0812">Transmembrane</keyword>
<dbReference type="EMBL" id="CP064787">
    <property type="protein sequence ID" value="QSG05404.1"/>
    <property type="molecule type" value="Genomic_DNA"/>
</dbReference>
<keyword evidence="3" id="KW-0808">Transferase</keyword>
<dbReference type="SUPFAM" id="SSF53448">
    <property type="entry name" value="Nucleotide-diphospho-sugar transferases"/>
    <property type="match status" value="1"/>
</dbReference>
<dbReference type="GeneID" id="68854682"/>
<dbReference type="Proteomes" id="UP000663525">
    <property type="component" value="Chromosome"/>
</dbReference>
<dbReference type="GO" id="GO:0016740">
    <property type="term" value="F:transferase activity"/>
    <property type="evidence" value="ECO:0007669"/>
    <property type="project" value="UniProtKB-KW"/>
</dbReference>
<dbReference type="Pfam" id="PF00535">
    <property type="entry name" value="Glycos_transf_2"/>
    <property type="match status" value="1"/>
</dbReference>
<proteinExistence type="predicted"/>
<dbReference type="PANTHER" id="PTHR48090">
    <property type="entry name" value="UNDECAPRENYL-PHOSPHATE 4-DEOXY-4-FORMAMIDO-L-ARABINOSE TRANSFERASE-RELATED"/>
    <property type="match status" value="1"/>
</dbReference>
<reference evidence="3" key="1">
    <citation type="submission" date="2020-11" db="EMBL/GenBank/DDBJ databases">
        <title>Carbohydrate-dependent, anaerobic sulfur respiration: A novel catabolism in halophilic archaea.</title>
        <authorList>
            <person name="Sorokin D.Y."/>
            <person name="Messina E."/>
            <person name="Smedile F."/>
            <person name="La Cono V."/>
            <person name="Hallsworth J.E."/>
            <person name="Yakimov M.M."/>
        </authorList>
    </citation>
    <scope>NUCLEOTIDE SEQUENCE</scope>
    <source>
        <strain evidence="3">HSR12-1</strain>
    </source>
</reference>
<dbReference type="Gene3D" id="3.90.550.10">
    <property type="entry name" value="Spore Coat Polysaccharide Biosynthesis Protein SpsA, Chain A"/>
    <property type="match status" value="1"/>
</dbReference>
<feature type="domain" description="Glycosyltransferase 2-like" evidence="2">
    <location>
        <begin position="9"/>
        <end position="192"/>
    </location>
</feature>
<accession>A0A897MY67</accession>
<dbReference type="PANTHER" id="PTHR48090:SF6">
    <property type="entry name" value="SLR5056 PROTEIN"/>
    <property type="match status" value="1"/>
</dbReference>
<dbReference type="InterPro" id="IPR001173">
    <property type="entry name" value="Glyco_trans_2-like"/>
</dbReference>